<evidence type="ECO:0000256" key="1">
    <source>
        <dbReference type="ARBA" id="ARBA00009437"/>
    </source>
</evidence>
<dbReference type="InterPro" id="IPR000847">
    <property type="entry name" value="LysR_HTH_N"/>
</dbReference>
<dbReference type="CDD" id="cd05466">
    <property type="entry name" value="PBP2_LTTR_substrate"/>
    <property type="match status" value="1"/>
</dbReference>
<evidence type="ECO:0000256" key="2">
    <source>
        <dbReference type="ARBA" id="ARBA00023015"/>
    </source>
</evidence>
<dbReference type="EMBL" id="LSGP01000017">
    <property type="protein sequence ID" value="KYZ76121.1"/>
    <property type="molecule type" value="Genomic_DNA"/>
</dbReference>
<dbReference type="InterPro" id="IPR005119">
    <property type="entry name" value="LysR_subst-bd"/>
</dbReference>
<dbReference type="Gene3D" id="3.40.190.290">
    <property type="match status" value="1"/>
</dbReference>
<keyword evidence="7" id="KW-1185">Reference proteome</keyword>
<dbReference type="GO" id="GO:0003677">
    <property type="term" value="F:DNA binding"/>
    <property type="evidence" value="ECO:0007669"/>
    <property type="project" value="UniProtKB-KW"/>
</dbReference>
<gene>
    <name evidence="6" type="ORF">AXX12_06670</name>
</gene>
<evidence type="ECO:0000256" key="4">
    <source>
        <dbReference type="ARBA" id="ARBA00023163"/>
    </source>
</evidence>
<protein>
    <recommendedName>
        <fullName evidence="5">HTH lysR-type domain-containing protein</fullName>
    </recommendedName>
</protein>
<accession>A0A154BQC7</accession>
<keyword evidence="3" id="KW-0238">DNA-binding</keyword>
<dbReference type="FunFam" id="1.10.10.10:FF:000001">
    <property type="entry name" value="LysR family transcriptional regulator"/>
    <property type="match status" value="1"/>
</dbReference>
<dbReference type="GO" id="GO:0032993">
    <property type="term" value="C:protein-DNA complex"/>
    <property type="evidence" value="ECO:0007669"/>
    <property type="project" value="TreeGrafter"/>
</dbReference>
<dbReference type="RefSeq" id="WP_066241003.1">
    <property type="nucleotide sequence ID" value="NZ_LSGP01000017.1"/>
</dbReference>
<dbReference type="AlphaFoldDB" id="A0A154BQC7"/>
<dbReference type="Pfam" id="PF00126">
    <property type="entry name" value="HTH_1"/>
    <property type="match status" value="1"/>
</dbReference>
<keyword evidence="2" id="KW-0805">Transcription regulation</keyword>
<feature type="domain" description="HTH lysR-type" evidence="5">
    <location>
        <begin position="1"/>
        <end position="58"/>
    </location>
</feature>
<dbReference type="PANTHER" id="PTHR30346:SF28">
    <property type="entry name" value="HTH-TYPE TRANSCRIPTIONAL REGULATOR CYNR"/>
    <property type="match status" value="1"/>
</dbReference>
<dbReference type="SUPFAM" id="SSF53850">
    <property type="entry name" value="Periplasmic binding protein-like II"/>
    <property type="match status" value="1"/>
</dbReference>
<dbReference type="PRINTS" id="PR00039">
    <property type="entry name" value="HTHLYSR"/>
</dbReference>
<keyword evidence="4" id="KW-0804">Transcription</keyword>
<evidence type="ECO:0000259" key="5">
    <source>
        <dbReference type="PROSITE" id="PS50931"/>
    </source>
</evidence>
<evidence type="ECO:0000313" key="7">
    <source>
        <dbReference type="Proteomes" id="UP000076268"/>
    </source>
</evidence>
<evidence type="ECO:0000256" key="3">
    <source>
        <dbReference type="ARBA" id="ARBA00023125"/>
    </source>
</evidence>
<proteinExistence type="inferred from homology"/>
<dbReference type="STRING" id="1794912.AXX12_06670"/>
<comment type="caution">
    <text evidence="6">The sequence shown here is derived from an EMBL/GenBank/DDBJ whole genome shotgun (WGS) entry which is preliminary data.</text>
</comment>
<dbReference type="Proteomes" id="UP000076268">
    <property type="component" value="Unassembled WGS sequence"/>
</dbReference>
<dbReference type="InterPro" id="IPR036390">
    <property type="entry name" value="WH_DNA-bd_sf"/>
</dbReference>
<organism evidence="6 7">
    <name type="scientific">Anaerosporomusa subterranea</name>
    <dbReference type="NCBI Taxonomy" id="1794912"/>
    <lineage>
        <taxon>Bacteria</taxon>
        <taxon>Bacillati</taxon>
        <taxon>Bacillota</taxon>
        <taxon>Negativicutes</taxon>
        <taxon>Acetonemataceae</taxon>
        <taxon>Anaerosporomusa</taxon>
    </lineage>
</organism>
<comment type="similarity">
    <text evidence="1">Belongs to the LysR transcriptional regulatory family.</text>
</comment>
<sequence length="300" mass="32962">MELHQLRYAVAIAKHQNFTRAAEEICLSQPSLSQQITKLEEELGVTLFERNTRNVVPTSAGRTFIEHAQNILAEIDQIRHLMQEHAGLLKGKFIIGAIPVIGKLKLTTLIASFQRIHPKLDIHIIEGGSCVLFEQLCQSKIDVAMLTPPITQDTSMVNFHPLITDELVLVVHSSHPFAAKGVIDLAAAAGEKFIFPNSTTGAYGIMMQACNTAGFEPQAACDCSQVETVMGLISDRVGVALFSSRVAYSYSEPEISIVRLNNAPDKSIVLATLKRTQQLPAVTAFRNFALEWVKAPQCKQ</sequence>
<dbReference type="InterPro" id="IPR036388">
    <property type="entry name" value="WH-like_DNA-bd_sf"/>
</dbReference>
<dbReference type="Pfam" id="PF03466">
    <property type="entry name" value="LysR_substrate"/>
    <property type="match status" value="1"/>
</dbReference>
<name>A0A154BQC7_ANASB</name>
<dbReference type="Gene3D" id="1.10.10.10">
    <property type="entry name" value="Winged helix-like DNA-binding domain superfamily/Winged helix DNA-binding domain"/>
    <property type="match status" value="1"/>
</dbReference>
<dbReference type="GO" id="GO:0003700">
    <property type="term" value="F:DNA-binding transcription factor activity"/>
    <property type="evidence" value="ECO:0007669"/>
    <property type="project" value="InterPro"/>
</dbReference>
<dbReference type="SUPFAM" id="SSF46785">
    <property type="entry name" value="Winged helix' DNA-binding domain"/>
    <property type="match status" value="1"/>
</dbReference>
<dbReference type="PANTHER" id="PTHR30346">
    <property type="entry name" value="TRANSCRIPTIONAL DUAL REGULATOR HCAR-RELATED"/>
    <property type="match status" value="1"/>
</dbReference>
<reference evidence="6 7" key="1">
    <citation type="submission" date="2016-02" db="EMBL/GenBank/DDBJ databases">
        <title>Anaerosporomusa subterraneum gen. nov., sp. nov., a spore-forming obligate anaerobe isolated from saprolite.</title>
        <authorList>
            <person name="Choi J.K."/>
            <person name="Shah M."/>
            <person name="Yee N."/>
        </authorList>
    </citation>
    <scope>NUCLEOTIDE SEQUENCE [LARGE SCALE GENOMIC DNA]</scope>
    <source>
        <strain evidence="6 7">RU4</strain>
    </source>
</reference>
<dbReference type="PROSITE" id="PS50931">
    <property type="entry name" value="HTH_LYSR"/>
    <property type="match status" value="1"/>
</dbReference>
<evidence type="ECO:0000313" key="6">
    <source>
        <dbReference type="EMBL" id="KYZ76121.1"/>
    </source>
</evidence>